<comment type="caution">
    <text evidence="2">The sequence shown here is derived from an EMBL/GenBank/DDBJ whole genome shotgun (WGS) entry which is preliminary data.</text>
</comment>
<gene>
    <name evidence="2" type="ORF">APZ42_018382</name>
</gene>
<name>A0A162CQT1_9CRUS</name>
<evidence type="ECO:0000313" key="3">
    <source>
        <dbReference type="Proteomes" id="UP000076858"/>
    </source>
</evidence>
<dbReference type="AlphaFoldDB" id="A0A162CQT1"/>
<protein>
    <submittedName>
        <fullName evidence="2">Uncharacterized protein</fullName>
    </submittedName>
</protein>
<feature type="region of interest" description="Disordered" evidence="1">
    <location>
        <begin position="1"/>
        <end position="25"/>
    </location>
</feature>
<dbReference type="EMBL" id="LRGB01000781">
    <property type="protein sequence ID" value="KZS15946.1"/>
    <property type="molecule type" value="Genomic_DNA"/>
</dbReference>
<organism evidence="2 3">
    <name type="scientific">Daphnia magna</name>
    <dbReference type="NCBI Taxonomy" id="35525"/>
    <lineage>
        <taxon>Eukaryota</taxon>
        <taxon>Metazoa</taxon>
        <taxon>Ecdysozoa</taxon>
        <taxon>Arthropoda</taxon>
        <taxon>Crustacea</taxon>
        <taxon>Branchiopoda</taxon>
        <taxon>Diplostraca</taxon>
        <taxon>Cladocera</taxon>
        <taxon>Anomopoda</taxon>
        <taxon>Daphniidae</taxon>
        <taxon>Daphnia</taxon>
    </lineage>
</organism>
<sequence>MAEKKEDLDDKENDQVGVESTDTANGPWQKTFKQFKKAMGHVTLEPMLFLKMVAEGNTIVIGDTLEIDRVCRVNLNFSQEDCMAMDDGNHSQIQVNDFFFFILCAK</sequence>
<proteinExistence type="predicted"/>
<evidence type="ECO:0000256" key="1">
    <source>
        <dbReference type="SAM" id="MobiDB-lite"/>
    </source>
</evidence>
<evidence type="ECO:0000313" key="2">
    <source>
        <dbReference type="EMBL" id="KZS15946.1"/>
    </source>
</evidence>
<dbReference type="Proteomes" id="UP000076858">
    <property type="component" value="Unassembled WGS sequence"/>
</dbReference>
<reference evidence="2 3" key="1">
    <citation type="submission" date="2016-03" db="EMBL/GenBank/DDBJ databases">
        <title>EvidentialGene: Evidence-directed Construction of Genes on Genomes.</title>
        <authorList>
            <person name="Gilbert D.G."/>
            <person name="Choi J.-H."/>
            <person name="Mockaitis K."/>
            <person name="Colbourne J."/>
            <person name="Pfrender M."/>
        </authorList>
    </citation>
    <scope>NUCLEOTIDE SEQUENCE [LARGE SCALE GENOMIC DNA]</scope>
    <source>
        <strain evidence="2 3">Xinb3</strain>
        <tissue evidence="2">Complete organism</tissue>
    </source>
</reference>
<accession>A0A162CQT1</accession>
<keyword evidence="3" id="KW-1185">Reference proteome</keyword>